<dbReference type="InterPro" id="IPR057135">
    <property type="entry name" value="At4g27190-like_LRR"/>
</dbReference>
<gene>
    <name evidence="3" type="ORF">DCAR_0206544</name>
</gene>
<protein>
    <recommendedName>
        <fullName evidence="2">Disease resistance protein At4g27190-like leucine-rich repeats domain-containing protein</fullName>
    </recommendedName>
</protein>
<feature type="domain" description="Disease resistance protein At4g27190-like leucine-rich repeats" evidence="2">
    <location>
        <begin position="368"/>
        <end position="516"/>
    </location>
</feature>
<feature type="domain" description="Disease resistance protein At4g27190-like leucine-rich repeats" evidence="2">
    <location>
        <begin position="256"/>
        <end position="348"/>
    </location>
</feature>
<reference evidence="3" key="1">
    <citation type="journal article" date="2016" name="Nat. Genet.">
        <title>A high-quality carrot genome assembly provides new insights into carotenoid accumulation and asterid genome evolution.</title>
        <authorList>
            <person name="Iorizzo M."/>
            <person name="Ellison S."/>
            <person name="Senalik D."/>
            <person name="Zeng P."/>
            <person name="Satapoomin P."/>
            <person name="Huang J."/>
            <person name="Bowman M."/>
            <person name="Iovene M."/>
            <person name="Sanseverino W."/>
            <person name="Cavagnaro P."/>
            <person name="Yildiz M."/>
            <person name="Macko-Podgorni A."/>
            <person name="Moranska E."/>
            <person name="Grzebelus E."/>
            <person name="Grzebelus D."/>
            <person name="Ashrafi H."/>
            <person name="Zheng Z."/>
            <person name="Cheng S."/>
            <person name="Spooner D."/>
            <person name="Van Deynze A."/>
            <person name="Simon P."/>
        </authorList>
    </citation>
    <scope>NUCLEOTIDE SEQUENCE</scope>
    <source>
        <tissue evidence="3">Leaf</tissue>
    </source>
</reference>
<dbReference type="InterPro" id="IPR050905">
    <property type="entry name" value="Plant_NBS-LRR"/>
</dbReference>
<accession>A0AAF0WCE0</accession>
<dbReference type="SUPFAM" id="SSF52058">
    <property type="entry name" value="L domain-like"/>
    <property type="match status" value="1"/>
</dbReference>
<dbReference type="Pfam" id="PF23247">
    <property type="entry name" value="LRR_RPS2"/>
    <property type="match status" value="2"/>
</dbReference>
<dbReference type="PANTHER" id="PTHR33463:SF209">
    <property type="entry name" value="DISEASE RESISTANCE PROTEIN RPS2-LIKE"/>
    <property type="match status" value="1"/>
</dbReference>
<evidence type="ECO:0000313" key="4">
    <source>
        <dbReference type="Proteomes" id="UP000077755"/>
    </source>
</evidence>
<keyword evidence="1" id="KW-0611">Plant defense</keyword>
<dbReference type="AlphaFoldDB" id="A0AAF0WCE0"/>
<dbReference type="InterPro" id="IPR032675">
    <property type="entry name" value="LRR_dom_sf"/>
</dbReference>
<reference evidence="3" key="2">
    <citation type="submission" date="2022-03" db="EMBL/GenBank/DDBJ databases">
        <title>Draft title - Genomic analysis of global carrot germplasm unveils the trajectory of domestication and the origin of high carotenoid orange carrot.</title>
        <authorList>
            <person name="Iorizzo M."/>
            <person name="Ellison S."/>
            <person name="Senalik D."/>
            <person name="Macko-Podgorni A."/>
            <person name="Grzebelus D."/>
            <person name="Bostan H."/>
            <person name="Rolling W."/>
            <person name="Curaba J."/>
            <person name="Simon P."/>
        </authorList>
    </citation>
    <scope>NUCLEOTIDE SEQUENCE</scope>
    <source>
        <tissue evidence="3">Leaf</tissue>
    </source>
</reference>
<dbReference type="Proteomes" id="UP000077755">
    <property type="component" value="Chromosome 2"/>
</dbReference>
<name>A0AAF0WCE0_DAUCS</name>
<proteinExistence type="predicted"/>
<evidence type="ECO:0000259" key="2">
    <source>
        <dbReference type="Pfam" id="PF23247"/>
    </source>
</evidence>
<organism evidence="3 4">
    <name type="scientific">Daucus carota subsp. sativus</name>
    <name type="common">Carrot</name>
    <dbReference type="NCBI Taxonomy" id="79200"/>
    <lineage>
        <taxon>Eukaryota</taxon>
        <taxon>Viridiplantae</taxon>
        <taxon>Streptophyta</taxon>
        <taxon>Embryophyta</taxon>
        <taxon>Tracheophyta</taxon>
        <taxon>Spermatophyta</taxon>
        <taxon>Magnoliopsida</taxon>
        <taxon>eudicotyledons</taxon>
        <taxon>Gunneridae</taxon>
        <taxon>Pentapetalae</taxon>
        <taxon>asterids</taxon>
        <taxon>campanulids</taxon>
        <taxon>Apiales</taxon>
        <taxon>Apiaceae</taxon>
        <taxon>Apioideae</taxon>
        <taxon>Scandiceae</taxon>
        <taxon>Daucinae</taxon>
        <taxon>Daucus</taxon>
        <taxon>Daucus sect. Daucus</taxon>
    </lineage>
</organism>
<sequence length="584" mass="66120">MFVNLKFLVLVKCNWEPPFSLKALDTLRTLILDRCDIGQTDATFFPENLETLCIWNCNLPLLLDLPNLQHLLTLEIQHWPNSPLLVASNVISSLIRLEELHILNVFCIIDKTALSNLAEYEGSLDDLSDDDFTISVLDEICKLTRLASLQISLHSSEPFQRTNILFRNLLEFNIWVGKTGNLTYTDDHPASSVSKIIELCNYQSEGLDSVVESAEEVTMHSSHVDMSSILSANKEAFADLRSLSIEKCNKMEHLARISRHEIQHSRQPLTCFSKLVSLKITNCSAMEYLFCSSVAKCLLQLQELRLKDCPGMEAIVMDEGTSDADIINFPKLKLLKLHDVPRLKSFCRGKTPRMDNSGNKWVKFPCLEKLKLMGLKYITDIWGKHCYNDNISCFSQIKTISIGFCNQLNVGIPHAMLNRLQNLEDLKIFSCESLVSEVGTCGSSTVICPLLALRTLTLYSLPYLTITGLNSREISGATTLYPNLEYLRIEACGLTRVFLPSIARDLIHLKQMSVAESDSVRGIITGRADEEELSDNIIFPELIKLRLNELENLKSFWCNPSGEANTYKVYSAQINHFYICFFYL</sequence>
<dbReference type="EMBL" id="CP093344">
    <property type="protein sequence ID" value="WOG87320.1"/>
    <property type="molecule type" value="Genomic_DNA"/>
</dbReference>
<keyword evidence="4" id="KW-1185">Reference proteome</keyword>
<evidence type="ECO:0000256" key="1">
    <source>
        <dbReference type="ARBA" id="ARBA00022821"/>
    </source>
</evidence>
<evidence type="ECO:0000313" key="3">
    <source>
        <dbReference type="EMBL" id="WOG87320.1"/>
    </source>
</evidence>
<dbReference type="PANTHER" id="PTHR33463">
    <property type="entry name" value="NB-ARC DOMAIN-CONTAINING PROTEIN-RELATED"/>
    <property type="match status" value="1"/>
</dbReference>
<dbReference type="Gene3D" id="3.80.10.10">
    <property type="entry name" value="Ribonuclease Inhibitor"/>
    <property type="match status" value="2"/>
</dbReference>